<evidence type="ECO:0000256" key="3">
    <source>
        <dbReference type="ARBA" id="ARBA00018029"/>
    </source>
</evidence>
<dbReference type="FunFam" id="3.20.20.140:FF:000004">
    <property type="entry name" value="N-acetylglucosamine-6-phosphate deacetylase"/>
    <property type="match status" value="1"/>
</dbReference>
<dbReference type="AlphaFoldDB" id="V2Y4A8"/>
<dbReference type="SUPFAM" id="SSF51338">
    <property type="entry name" value="Composite domain of metallo-dependent hydrolases"/>
    <property type="match status" value="1"/>
</dbReference>
<feature type="binding site" evidence="11">
    <location>
        <begin position="229"/>
        <end position="230"/>
    </location>
    <ligand>
        <name>substrate</name>
    </ligand>
</feature>
<sequence length="383" mass="41597">MLLSQRNKLSLQGNTEVIMIIKNGLVYNENGDFEKREIYIDGELITDKAPADNEVIDAEGLYVIPGLIDVHTHGAVGHDFCDADLDGLYKIAEFEKSQGVTAFCPTSMTLSEEMLTGIFATINDYKPEKKHARVLGINMEGPFISPSKKGAQNPEYIMNSDVEVFRRLNKVSGGNIRLVTLAPETEGANLFIKELANDVSISVGHSEANFEQADEAFKNGANHVTHLFNAMPAFNHRDPGIVGAAFENTGVMAELICDKVHIHPCMIRSTFRLFGEDRIILISDSMEATGMEDGTYSLGGQKVNKTGNKATLENGIIAGSCTDLFTCFKNVVEIGIPLKSAVKMASTNPAKSIGLGDKAGIIKPGAYADLLLLDKELNIVKIL</sequence>
<dbReference type="PANTHER" id="PTHR11113:SF14">
    <property type="entry name" value="N-ACETYLGLUCOSAMINE-6-PHOSPHATE DEACETYLASE"/>
    <property type="match status" value="1"/>
</dbReference>
<dbReference type="GO" id="GO:0008448">
    <property type="term" value="F:N-acetylglucosamine-6-phosphate deacetylase activity"/>
    <property type="evidence" value="ECO:0007669"/>
    <property type="project" value="UniProtKB-EC"/>
</dbReference>
<keyword evidence="6 9" id="KW-0119">Carbohydrate metabolism</keyword>
<name>V2Y4A8_9FIRM</name>
<dbReference type="GO" id="GO:0006046">
    <property type="term" value="P:N-acetylglucosamine catabolic process"/>
    <property type="evidence" value="ECO:0007669"/>
    <property type="project" value="TreeGrafter"/>
</dbReference>
<evidence type="ECO:0000256" key="6">
    <source>
        <dbReference type="ARBA" id="ARBA00023277"/>
    </source>
</evidence>
<evidence type="ECO:0000256" key="12">
    <source>
        <dbReference type="PIRSR" id="PIRSR038994-3"/>
    </source>
</evidence>
<feature type="binding site" evidence="11">
    <location>
        <begin position="317"/>
        <end position="319"/>
    </location>
    <ligand>
        <name>substrate</name>
    </ligand>
</feature>
<evidence type="ECO:0000256" key="7">
    <source>
        <dbReference type="ARBA" id="ARBA00047647"/>
    </source>
</evidence>
<feature type="binding site" evidence="12">
    <location>
        <position position="140"/>
    </location>
    <ligand>
        <name>Zn(2+)</name>
        <dbReference type="ChEBI" id="CHEBI:29105"/>
    </ligand>
</feature>
<evidence type="ECO:0000256" key="11">
    <source>
        <dbReference type="PIRSR" id="PIRSR038994-2"/>
    </source>
</evidence>
<evidence type="ECO:0000256" key="4">
    <source>
        <dbReference type="ARBA" id="ARBA00022723"/>
    </source>
</evidence>
<dbReference type="InterPro" id="IPR011059">
    <property type="entry name" value="Metal-dep_hydrolase_composite"/>
</dbReference>
<gene>
    <name evidence="14" type="ORF">GCWU0000282_001798</name>
</gene>
<dbReference type="PIRSF" id="PIRSF038994">
    <property type="entry name" value="NagA"/>
    <property type="match status" value="1"/>
</dbReference>
<comment type="cofactor">
    <cofactor evidence="12">
        <name>a divalent metal cation</name>
        <dbReference type="ChEBI" id="CHEBI:60240"/>
    </cofactor>
    <text evidence="12">Binds 1 divalent metal cation per subunit.</text>
</comment>
<feature type="binding site" evidence="12">
    <location>
        <position position="205"/>
    </location>
    <ligand>
        <name>Zn(2+)</name>
        <dbReference type="ChEBI" id="CHEBI:29105"/>
    </ligand>
</feature>
<feature type="binding site" evidence="11">
    <location>
        <position position="261"/>
    </location>
    <ligand>
        <name>substrate</name>
    </ligand>
</feature>
<dbReference type="CDD" id="cd00854">
    <property type="entry name" value="NagA"/>
    <property type="match status" value="1"/>
</dbReference>
<evidence type="ECO:0000256" key="5">
    <source>
        <dbReference type="ARBA" id="ARBA00022801"/>
    </source>
</evidence>
<evidence type="ECO:0000256" key="9">
    <source>
        <dbReference type="PIRNR" id="PIRNR038994"/>
    </source>
</evidence>
<dbReference type="InterPro" id="IPR006680">
    <property type="entry name" value="Amidohydro-rel"/>
</dbReference>
<feature type="active site" description="Proton donor/acceptor" evidence="10">
    <location>
        <position position="284"/>
    </location>
</feature>
<feature type="binding site" evidence="11">
    <location>
        <position position="151"/>
    </location>
    <ligand>
        <name>substrate</name>
    </ligand>
</feature>
<dbReference type="InterPro" id="IPR003764">
    <property type="entry name" value="GlcNAc_6-P_deAcase"/>
</dbReference>
<dbReference type="SUPFAM" id="SSF51556">
    <property type="entry name" value="Metallo-dependent hydrolases"/>
    <property type="match status" value="1"/>
</dbReference>
<accession>V2Y4A8</accession>
<evidence type="ECO:0000256" key="8">
    <source>
        <dbReference type="ARBA" id="ARBA00060590"/>
    </source>
</evidence>
<dbReference type="Gene3D" id="2.30.40.10">
    <property type="entry name" value="Urease, subunit C, domain 1"/>
    <property type="match status" value="1"/>
</dbReference>
<evidence type="ECO:0000313" key="14">
    <source>
        <dbReference type="EMBL" id="ESL02927.1"/>
    </source>
</evidence>
<keyword evidence="4 12" id="KW-0479">Metal-binding</keyword>
<evidence type="ECO:0000256" key="10">
    <source>
        <dbReference type="PIRSR" id="PIRSR038994-1"/>
    </source>
</evidence>
<dbReference type="EMBL" id="ACIL03000013">
    <property type="protein sequence ID" value="ESL02927.1"/>
    <property type="molecule type" value="Genomic_DNA"/>
</dbReference>
<dbReference type="NCBIfam" id="TIGR00221">
    <property type="entry name" value="nagA"/>
    <property type="match status" value="1"/>
</dbReference>
<keyword evidence="15" id="KW-1185">Reference proteome</keyword>
<dbReference type="EC" id="3.5.1.25" evidence="2"/>
<dbReference type="InterPro" id="IPR032466">
    <property type="entry name" value="Metal_Hydrolase"/>
</dbReference>
<dbReference type="eggNOG" id="COG1820">
    <property type="taxonomic scope" value="Bacteria"/>
</dbReference>
<dbReference type="STRING" id="592026.GCWU0000282_001798"/>
<dbReference type="GO" id="GO:0046872">
    <property type="term" value="F:metal ion binding"/>
    <property type="evidence" value="ECO:0007669"/>
    <property type="project" value="UniProtKB-KW"/>
</dbReference>
<reference evidence="14 15" key="1">
    <citation type="submission" date="2013-06" db="EMBL/GenBank/DDBJ databases">
        <authorList>
            <person name="Weinstock G."/>
            <person name="Sodergren E."/>
            <person name="Clifton S."/>
            <person name="Fulton L."/>
            <person name="Fulton B."/>
            <person name="Courtney L."/>
            <person name="Fronick C."/>
            <person name="Harrison M."/>
            <person name="Strong C."/>
            <person name="Farmer C."/>
            <person name="Delahaunty K."/>
            <person name="Markovic C."/>
            <person name="Hall O."/>
            <person name="Minx P."/>
            <person name="Tomlinson C."/>
            <person name="Mitreva M."/>
            <person name="Nelson J."/>
            <person name="Hou S."/>
            <person name="Wollam A."/>
            <person name="Pepin K.H."/>
            <person name="Johnson M."/>
            <person name="Bhonagiri V."/>
            <person name="Nash W.E."/>
            <person name="Warren W."/>
            <person name="Chinwalla A."/>
            <person name="Mardis E.R."/>
            <person name="Wilson R.K."/>
        </authorList>
    </citation>
    <scope>NUCLEOTIDE SEQUENCE [LARGE SCALE GENOMIC DNA]</scope>
    <source>
        <strain evidence="14 15">ATCC 51271</strain>
    </source>
</reference>
<keyword evidence="5 9" id="KW-0378">Hydrolase</keyword>
<dbReference type="Proteomes" id="UP000018227">
    <property type="component" value="Unassembled WGS sequence"/>
</dbReference>
<organism evidence="14 15">
    <name type="scientific">Catonella morbi ATCC 51271</name>
    <dbReference type="NCBI Taxonomy" id="592026"/>
    <lineage>
        <taxon>Bacteria</taxon>
        <taxon>Bacillati</taxon>
        <taxon>Bacillota</taxon>
        <taxon>Clostridia</taxon>
        <taxon>Lachnospirales</taxon>
        <taxon>Lachnospiraceae</taxon>
        <taxon>Catonella</taxon>
    </lineage>
</organism>
<comment type="pathway">
    <text evidence="8">Amino-sugar metabolism; N-acetylneuraminate degradation; D-fructose 6-phosphate from N-acetylneuraminate: step 4/5.</text>
</comment>
<dbReference type="Pfam" id="PF01979">
    <property type="entry name" value="Amidohydro_1"/>
    <property type="match status" value="1"/>
</dbReference>
<comment type="catalytic activity">
    <reaction evidence="7">
        <text>N-acetyl-D-glucosamine 6-phosphate + H2O = D-glucosamine 6-phosphate + acetate</text>
        <dbReference type="Rhea" id="RHEA:22936"/>
        <dbReference type="ChEBI" id="CHEBI:15377"/>
        <dbReference type="ChEBI" id="CHEBI:30089"/>
        <dbReference type="ChEBI" id="CHEBI:57513"/>
        <dbReference type="ChEBI" id="CHEBI:58725"/>
        <dbReference type="EC" id="3.5.1.25"/>
    </reaction>
</comment>
<comment type="similarity">
    <text evidence="1 9">Belongs to the metallo-dependent hydrolases superfamily. NagA family.</text>
</comment>
<dbReference type="PANTHER" id="PTHR11113">
    <property type="entry name" value="N-ACETYLGLUCOSAMINE-6-PHOSPHATE DEACETYLASE"/>
    <property type="match status" value="1"/>
</dbReference>
<evidence type="ECO:0000256" key="2">
    <source>
        <dbReference type="ARBA" id="ARBA00011899"/>
    </source>
</evidence>
<feature type="binding site" evidence="12">
    <location>
        <position position="226"/>
    </location>
    <ligand>
        <name>Zn(2+)</name>
        <dbReference type="ChEBI" id="CHEBI:29105"/>
    </ligand>
</feature>
<feature type="binding site" evidence="11">
    <location>
        <position position="237"/>
    </location>
    <ligand>
        <name>substrate</name>
    </ligand>
</feature>
<evidence type="ECO:0000256" key="1">
    <source>
        <dbReference type="ARBA" id="ARBA00010716"/>
    </source>
</evidence>
<proteinExistence type="inferred from homology"/>
<comment type="caution">
    <text evidence="14">The sequence shown here is derived from an EMBL/GenBank/DDBJ whole genome shotgun (WGS) entry which is preliminary data.</text>
</comment>
<evidence type="ECO:0000313" key="15">
    <source>
        <dbReference type="Proteomes" id="UP000018227"/>
    </source>
</evidence>
<feature type="domain" description="Amidohydrolase-related" evidence="13">
    <location>
        <begin position="62"/>
        <end position="375"/>
    </location>
</feature>
<protein>
    <recommendedName>
        <fullName evidence="3">N-acetylglucosamine-6-phosphate deacetylase</fullName>
        <ecNumber evidence="2">3.5.1.25</ecNumber>
    </recommendedName>
</protein>
<dbReference type="HOGENOM" id="CLU_032482_2_1_9"/>
<dbReference type="Gene3D" id="3.20.20.140">
    <property type="entry name" value="Metal-dependent hydrolases"/>
    <property type="match status" value="1"/>
</dbReference>
<evidence type="ECO:0000259" key="13">
    <source>
        <dbReference type="Pfam" id="PF01979"/>
    </source>
</evidence>